<dbReference type="GO" id="GO:0006352">
    <property type="term" value="P:DNA-templated transcription initiation"/>
    <property type="evidence" value="ECO:0007669"/>
    <property type="project" value="InterPro"/>
</dbReference>
<dbReference type="GO" id="GO:0005634">
    <property type="term" value="C:nucleus"/>
    <property type="evidence" value="ECO:0007669"/>
    <property type="project" value="UniProtKB-SubCell"/>
</dbReference>
<evidence type="ECO:0000256" key="7">
    <source>
        <dbReference type="ARBA" id="ARBA00023163"/>
    </source>
</evidence>
<dbReference type="PRINTS" id="PR00686">
    <property type="entry name" value="TIFACTORIID"/>
</dbReference>
<evidence type="ECO:0000256" key="5">
    <source>
        <dbReference type="ARBA" id="ARBA00023015"/>
    </source>
</evidence>
<dbReference type="CDD" id="cd04517">
    <property type="entry name" value="TLF"/>
    <property type="match status" value="1"/>
</dbReference>
<evidence type="ECO:0000256" key="10">
    <source>
        <dbReference type="ARBA" id="ARBA00033173"/>
    </source>
</evidence>
<organism evidence="12">
    <name type="scientific">Cyprideis torosa</name>
    <dbReference type="NCBI Taxonomy" id="163714"/>
    <lineage>
        <taxon>Eukaryota</taxon>
        <taxon>Metazoa</taxon>
        <taxon>Ecdysozoa</taxon>
        <taxon>Arthropoda</taxon>
        <taxon>Crustacea</taxon>
        <taxon>Oligostraca</taxon>
        <taxon>Ostracoda</taxon>
        <taxon>Podocopa</taxon>
        <taxon>Podocopida</taxon>
        <taxon>Cytherocopina</taxon>
        <taxon>Cytheroidea</taxon>
        <taxon>Cytherideidae</taxon>
        <taxon>Cyprideis</taxon>
    </lineage>
</organism>
<keyword evidence="7" id="KW-0804">Transcription</keyword>
<feature type="region of interest" description="Disordered" evidence="11">
    <location>
        <begin position="266"/>
        <end position="296"/>
    </location>
</feature>
<evidence type="ECO:0000313" key="12">
    <source>
        <dbReference type="EMBL" id="CAD7222432.1"/>
    </source>
</evidence>
<evidence type="ECO:0000256" key="3">
    <source>
        <dbReference type="ARBA" id="ARBA00005560"/>
    </source>
</evidence>
<evidence type="ECO:0000256" key="11">
    <source>
        <dbReference type="SAM" id="MobiDB-lite"/>
    </source>
</evidence>
<proteinExistence type="inferred from homology"/>
<evidence type="ECO:0000256" key="2">
    <source>
        <dbReference type="ARBA" id="ARBA00004496"/>
    </source>
</evidence>
<reference evidence="12" key="1">
    <citation type="submission" date="2020-11" db="EMBL/GenBank/DDBJ databases">
        <authorList>
            <person name="Tran Van P."/>
        </authorList>
    </citation>
    <scope>NUCLEOTIDE SEQUENCE</scope>
</reference>
<sequence length="296" mass="32740">MKHLPASESDTFRNSTIGAEVVPEEDTKLAVQDEEQEEEDCPDINISITNVVCSCAVRCQIDLRDLALRGANVEFRKESGMVTMKLRNPSTTASIWASGKITVTGANSEEASRVAARKVARCLQKLQYRVRFCRFRIVNVLGTCSLPFAIRLTAFAERFRDCCSYEPEIHPGATYRLDHYQATVKIFSTGSLTITAPSVSFVQQAVEYVYPLVHEYQCPKDSNPTNLAKKRKLLESQKAAGEASSARLASASTNCFLSSTKRPLLDSGLVGRTRGLSEDDEEGGWSDCGNEEDFLM</sequence>
<keyword evidence="6" id="KW-0238">DNA-binding</keyword>
<keyword evidence="4" id="KW-0963">Cytoplasm</keyword>
<dbReference type="InterPro" id="IPR015445">
    <property type="entry name" value="TBP-like"/>
</dbReference>
<dbReference type="AlphaFoldDB" id="A0A7R8ZK68"/>
<evidence type="ECO:0000256" key="9">
    <source>
        <dbReference type="ARBA" id="ARBA00023474"/>
    </source>
</evidence>
<dbReference type="Gene3D" id="3.30.310.10">
    <property type="entry name" value="TATA-Binding Protein"/>
    <property type="match status" value="2"/>
</dbReference>
<protein>
    <recommendedName>
        <fullName evidence="9">TATA box-binding protein-like 1</fullName>
    </recommendedName>
    <alternativeName>
        <fullName evidence="10">TBP-like factor</fullName>
    </alternativeName>
</protein>
<dbReference type="SUPFAM" id="SSF55945">
    <property type="entry name" value="TATA-box binding protein-like"/>
    <property type="match status" value="2"/>
</dbReference>
<feature type="compositionally biased region" description="Acidic residues" evidence="11">
    <location>
        <begin position="278"/>
        <end position="296"/>
    </location>
</feature>
<keyword evidence="8" id="KW-0539">Nucleus</keyword>
<gene>
    <name evidence="12" type="ORF">CTOB1V02_LOCUS440</name>
</gene>
<dbReference type="OrthoDB" id="2127950at2759"/>
<comment type="similarity">
    <text evidence="3">Belongs to the TBP family.</text>
</comment>
<evidence type="ECO:0000256" key="6">
    <source>
        <dbReference type="ARBA" id="ARBA00023125"/>
    </source>
</evidence>
<comment type="subcellular location">
    <subcellularLocation>
        <location evidence="2">Cytoplasm</location>
    </subcellularLocation>
    <subcellularLocation>
        <location evidence="1">Nucleus</location>
    </subcellularLocation>
</comment>
<evidence type="ECO:0000256" key="1">
    <source>
        <dbReference type="ARBA" id="ARBA00004123"/>
    </source>
</evidence>
<evidence type="ECO:0000256" key="8">
    <source>
        <dbReference type="ARBA" id="ARBA00023242"/>
    </source>
</evidence>
<dbReference type="InterPro" id="IPR000814">
    <property type="entry name" value="TBP"/>
</dbReference>
<evidence type="ECO:0000256" key="4">
    <source>
        <dbReference type="ARBA" id="ARBA00022490"/>
    </source>
</evidence>
<keyword evidence="5" id="KW-0805">Transcription regulation</keyword>
<dbReference type="GO" id="GO:0003677">
    <property type="term" value="F:DNA binding"/>
    <property type="evidence" value="ECO:0007669"/>
    <property type="project" value="UniProtKB-KW"/>
</dbReference>
<dbReference type="FunFam" id="3.30.310.10:FF:000005">
    <property type="entry name" value="TATA box-binding protein-like 1"/>
    <property type="match status" value="1"/>
</dbReference>
<dbReference type="Pfam" id="PF00352">
    <property type="entry name" value="TBP"/>
    <property type="match status" value="2"/>
</dbReference>
<dbReference type="FunFam" id="3.30.310.10:FF:000009">
    <property type="entry name" value="TatA box-binding protein-like protein 1"/>
    <property type="match status" value="1"/>
</dbReference>
<dbReference type="EMBL" id="OB660058">
    <property type="protein sequence ID" value="CAD7222432.1"/>
    <property type="molecule type" value="Genomic_DNA"/>
</dbReference>
<dbReference type="PANTHER" id="PTHR10126">
    <property type="entry name" value="TATA-BOX BINDING PROTEIN"/>
    <property type="match status" value="1"/>
</dbReference>
<name>A0A7R8ZK68_9CRUS</name>
<dbReference type="GO" id="GO:0005737">
    <property type="term" value="C:cytoplasm"/>
    <property type="evidence" value="ECO:0007669"/>
    <property type="project" value="UniProtKB-SubCell"/>
</dbReference>
<accession>A0A7R8ZK68</accession>
<dbReference type="InterPro" id="IPR012295">
    <property type="entry name" value="TBP_dom_sf"/>
</dbReference>